<protein>
    <recommendedName>
        <fullName evidence="3">CUE domain-containing protein</fullName>
    </recommendedName>
</protein>
<feature type="domain" description="CUE" evidence="3">
    <location>
        <begin position="31"/>
        <end position="74"/>
    </location>
</feature>
<dbReference type="PANTHER" id="PTHR13467">
    <property type="entry name" value="CUE DOMAIN CONTAINING PROTEIN 1"/>
    <property type="match status" value="1"/>
</dbReference>
<keyword evidence="5" id="KW-1185">Reference proteome</keyword>
<dbReference type="InterPro" id="IPR040192">
    <property type="entry name" value="CUEDC1"/>
</dbReference>
<dbReference type="InterPro" id="IPR009060">
    <property type="entry name" value="UBA-like_sf"/>
</dbReference>
<organism evidence="4 5">
    <name type="scientific">Brachionus calyciflorus</name>
    <dbReference type="NCBI Taxonomy" id="104777"/>
    <lineage>
        <taxon>Eukaryota</taxon>
        <taxon>Metazoa</taxon>
        <taxon>Spiralia</taxon>
        <taxon>Gnathifera</taxon>
        <taxon>Rotifera</taxon>
        <taxon>Eurotatoria</taxon>
        <taxon>Monogononta</taxon>
        <taxon>Pseudotrocha</taxon>
        <taxon>Ploima</taxon>
        <taxon>Brachionidae</taxon>
        <taxon>Brachionus</taxon>
    </lineage>
</organism>
<dbReference type="AlphaFoldDB" id="A0A813M1J3"/>
<name>A0A813M1J3_9BILA</name>
<reference evidence="4" key="1">
    <citation type="submission" date="2021-02" db="EMBL/GenBank/DDBJ databases">
        <authorList>
            <person name="Nowell W R."/>
        </authorList>
    </citation>
    <scope>NUCLEOTIDE SEQUENCE</scope>
    <source>
        <strain evidence="4">Ploen Becks lab</strain>
    </source>
</reference>
<evidence type="ECO:0000256" key="1">
    <source>
        <dbReference type="SAM" id="Coils"/>
    </source>
</evidence>
<dbReference type="Pfam" id="PF02845">
    <property type="entry name" value="CUE"/>
    <property type="match status" value="1"/>
</dbReference>
<sequence>MAVASTSIDYAFNTDRDGNSKINGSNKSKLDFYESMYHFKKMFPKFDSDVIEAILRSNQGSVDKTLDQLLTMSVDNENIQSPDLNSPSDQQQSSCLLTSEMSSTQTHNYSHDLPPSYNEIMSSSSLSTCSDKSSKNDDLIDLNNNDIYRTKSSLNSLQSDSKSVISASTSRKNEQRSTLKSTYHSSPAFISNYNQIVIGDLSRDFLRVKLTKDQVNCYKNSIKVAKRDEITALLNNKTPKNPELSFELKRQLDNLMSQLEENATDLDDWQEKYKNLLKSFENKRLQIMQDEYLAKLLQNEEFLNEIRTDQDFLNTLNDESNSFNEYDYSRQFPDYTTKTLSNAELLAKLSNMGRTSKIKFNKLASKFMGKKSKSPKGIEFNSIDFNSLDGYSSTGSSLNKEDIVDINENTTYDVDKIRAEELNFGRQSISKSNNRYKKAYKSLKTAITRNNSNQSPFGSYSELNKGNNNFY</sequence>
<feature type="region of interest" description="Disordered" evidence="2">
    <location>
        <begin position="159"/>
        <end position="180"/>
    </location>
</feature>
<feature type="coiled-coil region" evidence="1">
    <location>
        <begin position="252"/>
        <end position="286"/>
    </location>
</feature>
<evidence type="ECO:0000259" key="3">
    <source>
        <dbReference type="PROSITE" id="PS51140"/>
    </source>
</evidence>
<dbReference type="Gene3D" id="1.10.8.10">
    <property type="entry name" value="DNA helicase RuvA subunit, C-terminal domain"/>
    <property type="match status" value="1"/>
</dbReference>
<dbReference type="InterPro" id="IPR040195">
    <property type="entry name" value="CUE_CUED1"/>
</dbReference>
<dbReference type="SMART" id="SM00546">
    <property type="entry name" value="CUE"/>
    <property type="match status" value="1"/>
</dbReference>
<dbReference type="Proteomes" id="UP000663879">
    <property type="component" value="Unassembled WGS sequence"/>
</dbReference>
<proteinExistence type="predicted"/>
<evidence type="ECO:0000256" key="2">
    <source>
        <dbReference type="SAM" id="MobiDB-lite"/>
    </source>
</evidence>
<evidence type="ECO:0000313" key="4">
    <source>
        <dbReference type="EMBL" id="CAF0702818.1"/>
    </source>
</evidence>
<dbReference type="PANTHER" id="PTHR13467:SF3">
    <property type="entry name" value="CUE DOMAIN-CONTAINING PROTEIN 1"/>
    <property type="match status" value="1"/>
</dbReference>
<dbReference type="GO" id="GO:0043130">
    <property type="term" value="F:ubiquitin binding"/>
    <property type="evidence" value="ECO:0007669"/>
    <property type="project" value="InterPro"/>
</dbReference>
<comment type="caution">
    <text evidence="4">The sequence shown here is derived from an EMBL/GenBank/DDBJ whole genome shotgun (WGS) entry which is preliminary data.</text>
</comment>
<dbReference type="PROSITE" id="PS51140">
    <property type="entry name" value="CUE"/>
    <property type="match status" value="1"/>
</dbReference>
<dbReference type="InterPro" id="IPR003892">
    <property type="entry name" value="CUE"/>
</dbReference>
<dbReference type="SUPFAM" id="SSF46934">
    <property type="entry name" value="UBA-like"/>
    <property type="match status" value="1"/>
</dbReference>
<dbReference type="CDD" id="cd14366">
    <property type="entry name" value="CUE_CUED1"/>
    <property type="match status" value="1"/>
</dbReference>
<dbReference type="EMBL" id="CAJNOC010000001">
    <property type="protein sequence ID" value="CAF0702818.1"/>
    <property type="molecule type" value="Genomic_DNA"/>
</dbReference>
<gene>
    <name evidence="4" type="ORF">OXX778_LOCUS10</name>
</gene>
<accession>A0A813M1J3</accession>
<evidence type="ECO:0000313" key="5">
    <source>
        <dbReference type="Proteomes" id="UP000663879"/>
    </source>
</evidence>
<dbReference type="OrthoDB" id="5794653at2759"/>
<keyword evidence="1" id="KW-0175">Coiled coil</keyword>